<keyword evidence="3 5" id="KW-0863">Zinc-finger</keyword>
<dbReference type="GO" id="GO:0008270">
    <property type="term" value="F:zinc ion binding"/>
    <property type="evidence" value="ECO:0007669"/>
    <property type="project" value="UniProtKB-KW"/>
</dbReference>
<dbReference type="GO" id="GO:0000981">
    <property type="term" value="F:DNA-binding transcription factor activity, RNA polymerase II-specific"/>
    <property type="evidence" value="ECO:0007669"/>
    <property type="project" value="TreeGrafter"/>
</dbReference>
<keyword evidence="2" id="KW-0677">Repeat</keyword>
<evidence type="ECO:0000256" key="1">
    <source>
        <dbReference type="ARBA" id="ARBA00022723"/>
    </source>
</evidence>
<keyword evidence="8" id="KW-1185">Reference proteome</keyword>
<evidence type="ECO:0000313" key="8">
    <source>
        <dbReference type="Proteomes" id="UP000694404"/>
    </source>
</evidence>
<proteinExistence type="predicted"/>
<dbReference type="PANTHER" id="PTHR23235:SF178">
    <property type="entry name" value="C2H2-TYPE DOMAIN-CONTAINING PROTEIN-RELATED"/>
    <property type="match status" value="1"/>
</dbReference>
<keyword evidence="1" id="KW-0479">Metal-binding</keyword>
<evidence type="ECO:0000313" key="7">
    <source>
        <dbReference type="Ensembl" id="ENSCABP00000015160.1"/>
    </source>
</evidence>
<dbReference type="AlphaFoldDB" id="A0A8C0GWB8"/>
<dbReference type="Gene3D" id="3.30.160.60">
    <property type="entry name" value="Classic Zinc Finger"/>
    <property type="match status" value="2"/>
</dbReference>
<dbReference type="PANTHER" id="PTHR23235">
    <property type="entry name" value="KRUEPPEL-LIKE TRANSCRIPTION FACTOR"/>
    <property type="match status" value="1"/>
</dbReference>
<dbReference type="SUPFAM" id="SSF57667">
    <property type="entry name" value="beta-beta-alpha zinc fingers"/>
    <property type="match status" value="1"/>
</dbReference>
<dbReference type="Proteomes" id="UP000694404">
    <property type="component" value="Unplaced"/>
</dbReference>
<protein>
    <recommendedName>
        <fullName evidence="6">C2H2-type domain-containing protein</fullName>
    </recommendedName>
</protein>
<reference evidence="7" key="2">
    <citation type="submission" date="2025-09" db="UniProtKB">
        <authorList>
            <consortium name="Ensembl"/>
        </authorList>
    </citation>
    <scope>IDENTIFICATION</scope>
</reference>
<dbReference type="GO" id="GO:0000978">
    <property type="term" value="F:RNA polymerase II cis-regulatory region sequence-specific DNA binding"/>
    <property type="evidence" value="ECO:0007669"/>
    <property type="project" value="TreeGrafter"/>
</dbReference>
<dbReference type="PROSITE" id="PS50157">
    <property type="entry name" value="ZINC_FINGER_C2H2_2"/>
    <property type="match status" value="2"/>
</dbReference>
<dbReference type="InterPro" id="IPR013087">
    <property type="entry name" value="Znf_C2H2_type"/>
</dbReference>
<reference evidence="7" key="1">
    <citation type="submission" date="2025-08" db="UniProtKB">
        <authorList>
            <consortium name="Ensembl"/>
        </authorList>
    </citation>
    <scope>IDENTIFICATION</scope>
</reference>
<name>A0A8C0GWB8_CHEAB</name>
<dbReference type="PROSITE" id="PS00028">
    <property type="entry name" value="ZINC_FINGER_C2H2_1"/>
    <property type="match status" value="1"/>
</dbReference>
<evidence type="ECO:0000256" key="5">
    <source>
        <dbReference type="PROSITE-ProRule" id="PRU00042"/>
    </source>
</evidence>
<feature type="domain" description="C2H2-type" evidence="6">
    <location>
        <begin position="20"/>
        <end position="47"/>
    </location>
</feature>
<organism evidence="7 8">
    <name type="scientific">Chelonoidis abingdonii</name>
    <name type="common">Abingdon island giant tortoise</name>
    <name type="synonym">Testudo abingdonii</name>
    <dbReference type="NCBI Taxonomy" id="106734"/>
    <lineage>
        <taxon>Eukaryota</taxon>
        <taxon>Metazoa</taxon>
        <taxon>Chordata</taxon>
        <taxon>Craniata</taxon>
        <taxon>Vertebrata</taxon>
        <taxon>Euteleostomi</taxon>
        <taxon>Archelosauria</taxon>
        <taxon>Testudinata</taxon>
        <taxon>Testudines</taxon>
        <taxon>Cryptodira</taxon>
        <taxon>Durocryptodira</taxon>
        <taxon>Testudinoidea</taxon>
        <taxon>Testudinidae</taxon>
        <taxon>Chelonoidis</taxon>
    </lineage>
</organism>
<accession>A0A8C0GWB8</accession>
<dbReference type="InterPro" id="IPR036236">
    <property type="entry name" value="Znf_C2H2_sf"/>
</dbReference>
<dbReference type="GeneTree" id="ENSGT01150000286953"/>
<evidence type="ECO:0000256" key="3">
    <source>
        <dbReference type="ARBA" id="ARBA00022771"/>
    </source>
</evidence>
<evidence type="ECO:0000259" key="6">
    <source>
        <dbReference type="PROSITE" id="PS50157"/>
    </source>
</evidence>
<sequence>MQRSSYLIKHQRRHTKETPYNCPDCGKCFSQSSDLVRHRRIHTGEKPYNCPDCGKSFSQISDLKIHTRQKPYNLSSLAIADGERQRDTLSPGPGLVWQERAGGSPFSLGQPACQTPHPWPHTRACTPSQTEDQMEESPRGLNRLSLVGGDPLLTPMQSPAPRWSLGVTWASRMTHSFYR</sequence>
<evidence type="ECO:0000256" key="2">
    <source>
        <dbReference type="ARBA" id="ARBA00022737"/>
    </source>
</evidence>
<evidence type="ECO:0000256" key="4">
    <source>
        <dbReference type="ARBA" id="ARBA00022833"/>
    </source>
</evidence>
<feature type="domain" description="C2H2-type" evidence="6">
    <location>
        <begin position="48"/>
        <end position="85"/>
    </location>
</feature>
<dbReference type="Ensembl" id="ENSCABT00000016616.1">
    <property type="protein sequence ID" value="ENSCABP00000015160.1"/>
    <property type="gene ID" value="ENSCABG00000011329.1"/>
</dbReference>
<keyword evidence="4" id="KW-0862">Zinc</keyword>
<dbReference type="Pfam" id="PF13465">
    <property type="entry name" value="zf-H2C2_2"/>
    <property type="match status" value="1"/>
</dbReference>
<dbReference type="SMART" id="SM00355">
    <property type="entry name" value="ZnF_C2H2"/>
    <property type="match status" value="2"/>
</dbReference>